<evidence type="ECO:0000259" key="4">
    <source>
        <dbReference type="Pfam" id="PF18313"/>
    </source>
</evidence>
<reference evidence="5" key="1">
    <citation type="submission" date="2023-01" db="EMBL/GenBank/DDBJ databases">
        <authorList>
            <person name="Van Ghelder C."/>
            <person name="Rancurel C."/>
        </authorList>
    </citation>
    <scope>NUCLEOTIDE SEQUENCE</scope>
    <source>
        <strain evidence="5">CNCM I-4278</strain>
    </source>
</reference>
<evidence type="ECO:0000313" key="5">
    <source>
        <dbReference type="EMBL" id="CAI6285051.1"/>
    </source>
</evidence>
<proteinExistence type="inferred from homology"/>
<protein>
    <recommendedName>
        <fullName evidence="4">Thiolase-like protein type 1 additional C-terminal domain-containing protein</fullName>
    </recommendedName>
</protein>
<dbReference type="PANTHER" id="PTHR18919:SF139">
    <property type="entry name" value="THIOLASE-LIKE PROTEIN TYPE 1 ADDITIONAL C-TERMINAL DOMAIN-CONTAINING PROTEIN"/>
    <property type="match status" value="1"/>
</dbReference>
<dbReference type="OrthoDB" id="435240at2759"/>
<evidence type="ECO:0000313" key="6">
    <source>
        <dbReference type="Proteomes" id="UP001152607"/>
    </source>
</evidence>
<dbReference type="SUPFAM" id="SSF53901">
    <property type="entry name" value="Thiolase-like"/>
    <property type="match status" value="1"/>
</dbReference>
<sequence>MTTSPPLETPIIIGICDIKNKHSATDLAAAKEPLTLIHDAVLGAINDASLGASEGAHAALKSGIDSVDVVRTWTWPYEDLPGALAEKLKDSEGDEGDRVKWKAYSEHGGDKPGVLLDMAARRLARGECKIAVVCGGEALASLSAYAKAEQLPPPGWTTPAEAVEAVFSPTTRTLGVKNLGAIHKVGAPIHVYPMYENAFRAQRGQSPKENHEESAELYAEFSKIASKNEYAWNYGKYDDAETIGTISKSNRLICSPYPLLMNAFNAVNLASALLLTTASHARSLSIPCSKWIYPLGGAGTSDAPNFWTRPSFHTSPALSRSLTSALDISHTPIQDIDLLDIYSCFPIVPKLAAHHLGLPIIRGEKSLTLLGGLTSFGGAGNNYSMHALTGMTRALREGKGKKGLVLCNGGMMTYQFAIVLGTDGRVGGGYTDHNPLEELGYDEVDVAEGIDAEGDVIIETYTVEFHRNASPLRGHIVARLKKNGKRVLANHADEHTLRALASSGSEVVGREGRVVHDAKTGRGLFSFKEVAAL</sequence>
<name>A0A9W4U6D5_9PLEO</name>
<evidence type="ECO:0000256" key="2">
    <source>
        <dbReference type="ARBA" id="ARBA00022679"/>
    </source>
</evidence>
<evidence type="ECO:0000256" key="1">
    <source>
        <dbReference type="ARBA" id="ARBA00010982"/>
    </source>
</evidence>
<keyword evidence="3" id="KW-0012">Acyltransferase</keyword>
<evidence type="ECO:0000256" key="3">
    <source>
        <dbReference type="ARBA" id="ARBA00023315"/>
    </source>
</evidence>
<dbReference type="GO" id="GO:0016746">
    <property type="term" value="F:acyltransferase activity"/>
    <property type="evidence" value="ECO:0007669"/>
    <property type="project" value="UniProtKB-KW"/>
</dbReference>
<dbReference type="Gene3D" id="2.40.50.840">
    <property type="match status" value="1"/>
</dbReference>
<dbReference type="PANTHER" id="PTHR18919">
    <property type="entry name" value="ACETYL-COA C-ACYLTRANSFERASE"/>
    <property type="match status" value="1"/>
</dbReference>
<comment type="similarity">
    <text evidence="1">Belongs to the thiolase-like superfamily. Thiolase family.</text>
</comment>
<dbReference type="EMBL" id="CAOQHR010000001">
    <property type="protein sequence ID" value="CAI6285051.1"/>
    <property type="molecule type" value="Genomic_DNA"/>
</dbReference>
<accession>A0A9W4U6D5</accession>
<gene>
    <name evidence="5" type="ORF">PDIGIT_LOCUS2266</name>
</gene>
<dbReference type="InterPro" id="IPR040771">
    <property type="entry name" value="TLP1_add_C"/>
</dbReference>
<dbReference type="AlphaFoldDB" id="A0A9W4U6D5"/>
<dbReference type="Pfam" id="PF18313">
    <property type="entry name" value="TLP1_add_C"/>
    <property type="match status" value="1"/>
</dbReference>
<organism evidence="5 6">
    <name type="scientific">Periconia digitata</name>
    <dbReference type="NCBI Taxonomy" id="1303443"/>
    <lineage>
        <taxon>Eukaryota</taxon>
        <taxon>Fungi</taxon>
        <taxon>Dikarya</taxon>
        <taxon>Ascomycota</taxon>
        <taxon>Pezizomycotina</taxon>
        <taxon>Dothideomycetes</taxon>
        <taxon>Pleosporomycetidae</taxon>
        <taxon>Pleosporales</taxon>
        <taxon>Massarineae</taxon>
        <taxon>Periconiaceae</taxon>
        <taxon>Periconia</taxon>
    </lineage>
</organism>
<comment type="caution">
    <text evidence="5">The sequence shown here is derived from an EMBL/GenBank/DDBJ whole genome shotgun (WGS) entry which is preliminary data.</text>
</comment>
<feature type="domain" description="Thiolase-like protein type 1 additional C-terminal" evidence="4">
    <location>
        <begin position="451"/>
        <end position="518"/>
    </location>
</feature>
<keyword evidence="2" id="KW-0808">Transferase</keyword>
<dbReference type="Gene3D" id="3.40.47.10">
    <property type="match status" value="1"/>
</dbReference>
<dbReference type="Proteomes" id="UP001152607">
    <property type="component" value="Unassembled WGS sequence"/>
</dbReference>
<keyword evidence="6" id="KW-1185">Reference proteome</keyword>
<dbReference type="InterPro" id="IPR016039">
    <property type="entry name" value="Thiolase-like"/>
</dbReference>